<dbReference type="InterPro" id="IPR014014">
    <property type="entry name" value="RNA_helicase_DEAD_Q_motif"/>
</dbReference>
<evidence type="ECO:0000256" key="3">
    <source>
        <dbReference type="ARBA" id="ARBA00022806"/>
    </source>
</evidence>
<keyword evidence="2 7" id="KW-0378">Hydrolase</keyword>
<protein>
    <submittedName>
        <fullName evidence="12">ATP-dependent RNA helicase RhlE</fullName>
        <ecNumber evidence="12">3.6.4.13</ecNumber>
    </submittedName>
</protein>
<dbReference type="CDD" id="cd18787">
    <property type="entry name" value="SF2_C_DEAD"/>
    <property type="match status" value="1"/>
</dbReference>
<evidence type="ECO:0000259" key="10">
    <source>
        <dbReference type="PROSITE" id="PS51194"/>
    </source>
</evidence>
<feature type="region of interest" description="Disordered" evidence="8">
    <location>
        <begin position="386"/>
        <end position="436"/>
    </location>
</feature>
<dbReference type="GO" id="GO:0003676">
    <property type="term" value="F:nucleic acid binding"/>
    <property type="evidence" value="ECO:0007669"/>
    <property type="project" value="InterPro"/>
</dbReference>
<dbReference type="RefSeq" id="WP_166919813.1">
    <property type="nucleotide sequence ID" value="NZ_JAASRN010000002.1"/>
</dbReference>
<evidence type="ECO:0000256" key="8">
    <source>
        <dbReference type="SAM" id="MobiDB-lite"/>
    </source>
</evidence>
<feature type="domain" description="Helicase ATP-binding" evidence="9">
    <location>
        <begin position="32"/>
        <end position="203"/>
    </location>
</feature>
<dbReference type="Pfam" id="PF00270">
    <property type="entry name" value="DEAD"/>
    <property type="match status" value="1"/>
</dbReference>
<feature type="domain" description="DEAD-box RNA helicase Q" evidence="11">
    <location>
        <begin position="1"/>
        <end position="29"/>
    </location>
</feature>
<feature type="domain" description="Helicase C-terminal" evidence="10">
    <location>
        <begin position="228"/>
        <end position="379"/>
    </location>
</feature>
<evidence type="ECO:0000313" key="12">
    <source>
        <dbReference type="EMBL" id="NIK74284.1"/>
    </source>
</evidence>
<dbReference type="GO" id="GO:0005829">
    <property type="term" value="C:cytosol"/>
    <property type="evidence" value="ECO:0007669"/>
    <property type="project" value="TreeGrafter"/>
</dbReference>
<evidence type="ECO:0000256" key="2">
    <source>
        <dbReference type="ARBA" id="ARBA00022801"/>
    </source>
</evidence>
<dbReference type="EMBL" id="JAASRN010000002">
    <property type="protein sequence ID" value="NIK74284.1"/>
    <property type="molecule type" value="Genomic_DNA"/>
</dbReference>
<comment type="caution">
    <text evidence="12">The sequence shown here is derived from an EMBL/GenBank/DDBJ whole genome shotgun (WGS) entry which is preliminary data.</text>
</comment>
<dbReference type="GO" id="GO:0005524">
    <property type="term" value="F:ATP binding"/>
    <property type="evidence" value="ECO:0007669"/>
    <property type="project" value="UniProtKB-KW"/>
</dbReference>
<feature type="compositionally biased region" description="Basic residues" evidence="8">
    <location>
        <begin position="422"/>
        <end position="436"/>
    </location>
</feature>
<keyword evidence="1 7" id="KW-0547">Nucleotide-binding</keyword>
<evidence type="ECO:0000259" key="9">
    <source>
        <dbReference type="PROSITE" id="PS51192"/>
    </source>
</evidence>
<dbReference type="GO" id="GO:0016787">
    <property type="term" value="F:hydrolase activity"/>
    <property type="evidence" value="ECO:0007669"/>
    <property type="project" value="UniProtKB-KW"/>
</dbReference>
<organism evidence="12 13">
    <name type="scientific">Thermonema lapsum</name>
    <dbReference type="NCBI Taxonomy" id="28195"/>
    <lineage>
        <taxon>Bacteria</taxon>
        <taxon>Pseudomonadati</taxon>
        <taxon>Bacteroidota</taxon>
        <taxon>Cytophagia</taxon>
        <taxon>Cytophagales</taxon>
        <taxon>Thermonemataceae</taxon>
        <taxon>Thermonema</taxon>
    </lineage>
</organism>
<dbReference type="Gene3D" id="3.40.50.300">
    <property type="entry name" value="P-loop containing nucleotide triphosphate hydrolases"/>
    <property type="match status" value="2"/>
</dbReference>
<dbReference type="PROSITE" id="PS51192">
    <property type="entry name" value="HELICASE_ATP_BIND_1"/>
    <property type="match status" value="1"/>
</dbReference>
<dbReference type="InterPro" id="IPR011545">
    <property type="entry name" value="DEAD/DEAH_box_helicase_dom"/>
</dbReference>
<dbReference type="SUPFAM" id="SSF52540">
    <property type="entry name" value="P-loop containing nucleoside triphosphate hydrolases"/>
    <property type="match status" value="1"/>
</dbReference>
<evidence type="ECO:0000256" key="7">
    <source>
        <dbReference type="RuleBase" id="RU000492"/>
    </source>
</evidence>
<evidence type="ECO:0000313" key="13">
    <source>
        <dbReference type="Proteomes" id="UP000537126"/>
    </source>
</evidence>
<dbReference type="InterPro" id="IPR044742">
    <property type="entry name" value="DEAD/DEAH_RhlB"/>
</dbReference>
<gene>
    <name evidence="12" type="ORF">FHS56_001797</name>
</gene>
<keyword evidence="13" id="KW-1185">Reference proteome</keyword>
<accession>A0A846MRR6</accession>
<dbReference type="PROSITE" id="PS51195">
    <property type="entry name" value="Q_MOTIF"/>
    <property type="match status" value="1"/>
</dbReference>
<dbReference type="PANTHER" id="PTHR47959:SF13">
    <property type="entry name" value="ATP-DEPENDENT RNA HELICASE RHLE"/>
    <property type="match status" value="1"/>
</dbReference>
<feature type="short sequence motif" description="Q motif" evidence="6">
    <location>
        <begin position="1"/>
        <end position="29"/>
    </location>
</feature>
<dbReference type="InterPro" id="IPR050079">
    <property type="entry name" value="DEAD_box_RNA_helicase"/>
</dbReference>
<evidence type="ECO:0000256" key="1">
    <source>
        <dbReference type="ARBA" id="ARBA00022741"/>
    </source>
</evidence>
<evidence type="ECO:0000256" key="5">
    <source>
        <dbReference type="ARBA" id="ARBA00038437"/>
    </source>
</evidence>
<dbReference type="InterPro" id="IPR000629">
    <property type="entry name" value="RNA-helicase_DEAD-box_CS"/>
</dbReference>
<name>A0A846MRR6_9BACT</name>
<feature type="compositionally biased region" description="Basic and acidic residues" evidence="8">
    <location>
        <begin position="386"/>
        <end position="401"/>
    </location>
</feature>
<dbReference type="SMART" id="SM00490">
    <property type="entry name" value="HELICc"/>
    <property type="match status" value="1"/>
</dbReference>
<dbReference type="InterPro" id="IPR014001">
    <property type="entry name" value="Helicase_ATP-bd"/>
</dbReference>
<dbReference type="CDD" id="cd00268">
    <property type="entry name" value="DEADc"/>
    <property type="match status" value="1"/>
</dbReference>
<dbReference type="AlphaFoldDB" id="A0A846MRR6"/>
<evidence type="ECO:0000259" key="11">
    <source>
        <dbReference type="PROSITE" id="PS51195"/>
    </source>
</evidence>
<dbReference type="PROSITE" id="PS00039">
    <property type="entry name" value="DEAD_ATP_HELICASE"/>
    <property type="match status" value="1"/>
</dbReference>
<dbReference type="InterPro" id="IPR001650">
    <property type="entry name" value="Helicase_C-like"/>
</dbReference>
<dbReference type="Pfam" id="PF00271">
    <property type="entry name" value="Helicase_C"/>
    <property type="match status" value="1"/>
</dbReference>
<reference evidence="12 13" key="1">
    <citation type="submission" date="2020-03" db="EMBL/GenBank/DDBJ databases">
        <title>Genomic Encyclopedia of Type Strains, Phase IV (KMG-IV): sequencing the most valuable type-strain genomes for metagenomic binning, comparative biology and taxonomic classification.</title>
        <authorList>
            <person name="Goeker M."/>
        </authorList>
    </citation>
    <scope>NUCLEOTIDE SEQUENCE [LARGE SCALE GENOMIC DNA]</scope>
    <source>
        <strain evidence="12 13">DSM 5718</strain>
    </source>
</reference>
<sequence length="436" mass="49831">MTFEELKLTRQFLNAIEEAGYQHPTPIQEKAIPPALAGHDIIGIAQTGTGKTAAYALPMLMKLKYAQGIHPRALVLVPTHELTQQVSDAIMQLARYTDLRCLPIFGGKGIKKQIEQLSEGVDIVVATPGRLMDVYLAGGLQLKHVKTFIIDEADRMLDLGFMPQIRRILEVLPRKRQNLLFSATFSEKVERLCEEFIEYPVKVEITPQATPADTVEQYLYEVPNIKTKINLLMHLLEQESFKKVLVFARRRRIATAVYKYLQRKLGKDSVRVIHANKDQNTRANALEAFRKGEIRLLIATDVAARGIDVSEVTHVINFEVPVLYEEYVHRIGRTGRAFQHGTAITFANPAEEYHIKQIEKLIKMKIPRLPLPDAVEVVETPFEEHQEMAREIDKQRRKEDSSFQGAFHEKKRKTPRTPSKTKNQKLKKKSSNKRRG</sequence>
<dbReference type="InterPro" id="IPR027417">
    <property type="entry name" value="P-loop_NTPase"/>
</dbReference>
<evidence type="ECO:0000256" key="6">
    <source>
        <dbReference type="PROSITE-ProRule" id="PRU00552"/>
    </source>
</evidence>
<dbReference type="SMART" id="SM00487">
    <property type="entry name" value="DEXDc"/>
    <property type="match status" value="1"/>
</dbReference>
<dbReference type="GO" id="GO:0003724">
    <property type="term" value="F:RNA helicase activity"/>
    <property type="evidence" value="ECO:0007669"/>
    <property type="project" value="UniProtKB-EC"/>
</dbReference>
<comment type="similarity">
    <text evidence="5 7">Belongs to the DEAD box helicase family.</text>
</comment>
<evidence type="ECO:0000256" key="4">
    <source>
        <dbReference type="ARBA" id="ARBA00022840"/>
    </source>
</evidence>
<dbReference type="Proteomes" id="UP000537126">
    <property type="component" value="Unassembled WGS sequence"/>
</dbReference>
<keyword evidence="3 7" id="KW-0347">Helicase</keyword>
<keyword evidence="4 7" id="KW-0067">ATP-binding</keyword>
<dbReference type="EC" id="3.6.4.13" evidence="12"/>
<dbReference type="PANTHER" id="PTHR47959">
    <property type="entry name" value="ATP-DEPENDENT RNA HELICASE RHLE-RELATED"/>
    <property type="match status" value="1"/>
</dbReference>
<dbReference type="PROSITE" id="PS51194">
    <property type="entry name" value="HELICASE_CTER"/>
    <property type="match status" value="1"/>
</dbReference>
<proteinExistence type="inferred from homology"/>